<dbReference type="SUPFAM" id="SSF103473">
    <property type="entry name" value="MFS general substrate transporter"/>
    <property type="match status" value="1"/>
</dbReference>
<dbReference type="RefSeq" id="WP_271789143.1">
    <property type="nucleotide sequence ID" value="NZ_CAMXCM010000001.1"/>
</dbReference>
<gene>
    <name evidence="9" type="ORF">R53529_LOCUS708</name>
    <name evidence="8" type="ORF">R53530_LOCUS393</name>
</gene>
<dbReference type="InterPro" id="IPR011701">
    <property type="entry name" value="MFS"/>
</dbReference>
<dbReference type="Pfam" id="PF07690">
    <property type="entry name" value="MFS_1"/>
    <property type="match status" value="1"/>
</dbReference>
<dbReference type="Gene3D" id="1.20.1250.20">
    <property type="entry name" value="MFS general substrate transporter like domains"/>
    <property type="match status" value="2"/>
</dbReference>
<feature type="transmembrane region" description="Helical" evidence="6">
    <location>
        <begin position="280"/>
        <end position="298"/>
    </location>
</feature>
<dbReference type="GO" id="GO:0022857">
    <property type="term" value="F:transmembrane transporter activity"/>
    <property type="evidence" value="ECO:0007669"/>
    <property type="project" value="InterPro"/>
</dbReference>
<feature type="transmembrane region" description="Helical" evidence="6">
    <location>
        <begin position="251"/>
        <end position="273"/>
    </location>
</feature>
<dbReference type="PANTHER" id="PTHR43124:SF3">
    <property type="entry name" value="CHLORAMPHENICOL EFFLUX PUMP RV0191"/>
    <property type="match status" value="1"/>
</dbReference>
<sequence length="397" mass="42198">MKTTSLSQENNPTTIWMAHLVLALGGLFIGTGEFAAMGLLPNIAQTFQVTIPTAGYLISIYACGVIVGSPLLVIFGARMERRFLLYLLAILVFIGNGASEFANHFGLEAIARFIAGLPHGAYYGTAGLVAASLVPHHQRTQAIGRVMLGLAAANLAGVPLVTWMGQLWGWRSTFGLISLGGIILLLLLPLTVPKIKSDQTISPLQEVSAMNTRQVWLTLATAAIGFGGMFAVYSYITPTLIHVTQQPEHRVPLFLALWGLGMVIGNIIGSWLADQSLLKTIFGLLIWNAIFLGLFTIIAHSPLWVAICLFLIGTGFALVPALQARLMDIAPKAQTLASAMNHSAFNLSNAIGAWTGGIAISTGFGWASIGVVGAILAICGIPLFVFSILIKNKGYSS</sequence>
<dbReference type="PANTHER" id="PTHR43124">
    <property type="entry name" value="PURINE EFFLUX PUMP PBUE"/>
    <property type="match status" value="1"/>
</dbReference>
<organism evidence="8 10">
    <name type="scientific">Commensalibacter communis</name>
    <dbReference type="NCBI Taxonomy" id="2972786"/>
    <lineage>
        <taxon>Bacteria</taxon>
        <taxon>Pseudomonadati</taxon>
        <taxon>Pseudomonadota</taxon>
        <taxon>Alphaproteobacteria</taxon>
        <taxon>Acetobacterales</taxon>
        <taxon>Acetobacteraceae</taxon>
    </lineage>
</organism>
<dbReference type="EMBL" id="CAMXCM010000001">
    <property type="protein sequence ID" value="CAI3926839.1"/>
    <property type="molecule type" value="Genomic_DNA"/>
</dbReference>
<dbReference type="PROSITE" id="PS50850">
    <property type="entry name" value="MFS"/>
    <property type="match status" value="1"/>
</dbReference>
<dbReference type="InterPro" id="IPR050189">
    <property type="entry name" value="MFS_Efflux_Transporters"/>
</dbReference>
<evidence type="ECO:0000256" key="5">
    <source>
        <dbReference type="ARBA" id="ARBA00023136"/>
    </source>
</evidence>
<evidence type="ECO:0000313" key="10">
    <source>
        <dbReference type="Proteomes" id="UP001154255"/>
    </source>
</evidence>
<protein>
    <submittedName>
        <fullName evidence="8 9">MFS family (AraJ)</fullName>
    </submittedName>
</protein>
<dbReference type="Proteomes" id="UP001154259">
    <property type="component" value="Unassembled WGS sequence"/>
</dbReference>
<dbReference type="Proteomes" id="UP001154255">
    <property type="component" value="Unassembled WGS sequence"/>
</dbReference>
<keyword evidence="4 6" id="KW-1133">Transmembrane helix</keyword>
<feature type="transmembrane region" description="Helical" evidence="6">
    <location>
        <begin position="215"/>
        <end position="236"/>
    </location>
</feature>
<feature type="transmembrane region" description="Helical" evidence="6">
    <location>
        <begin position="56"/>
        <end position="76"/>
    </location>
</feature>
<evidence type="ECO:0000256" key="4">
    <source>
        <dbReference type="ARBA" id="ARBA00022989"/>
    </source>
</evidence>
<comment type="subcellular location">
    <subcellularLocation>
        <location evidence="1">Cell membrane</location>
        <topology evidence="1">Multi-pass membrane protein</topology>
    </subcellularLocation>
</comment>
<dbReference type="CDD" id="cd17324">
    <property type="entry name" value="MFS_NepI_like"/>
    <property type="match status" value="1"/>
</dbReference>
<keyword evidence="11" id="KW-1185">Reference proteome</keyword>
<evidence type="ECO:0000256" key="1">
    <source>
        <dbReference type="ARBA" id="ARBA00004651"/>
    </source>
</evidence>
<dbReference type="InterPro" id="IPR036259">
    <property type="entry name" value="MFS_trans_sf"/>
</dbReference>
<feature type="transmembrane region" description="Helical" evidence="6">
    <location>
        <begin position="174"/>
        <end position="195"/>
    </location>
</feature>
<keyword evidence="3 6" id="KW-0812">Transmembrane</keyword>
<reference evidence="8" key="1">
    <citation type="submission" date="2022-10" db="EMBL/GenBank/DDBJ databases">
        <authorList>
            <person name="Botero Cardona J."/>
        </authorList>
    </citation>
    <scope>NUCLEOTIDE SEQUENCE</scope>
    <source>
        <strain evidence="8">LMG 31819</strain>
        <strain evidence="9">R-53529</strain>
    </source>
</reference>
<evidence type="ECO:0000256" key="3">
    <source>
        <dbReference type="ARBA" id="ARBA00022692"/>
    </source>
</evidence>
<proteinExistence type="predicted"/>
<feature type="transmembrane region" description="Helical" evidence="6">
    <location>
        <begin position="343"/>
        <end position="360"/>
    </location>
</feature>
<dbReference type="InterPro" id="IPR020846">
    <property type="entry name" value="MFS_dom"/>
</dbReference>
<evidence type="ECO:0000256" key="2">
    <source>
        <dbReference type="ARBA" id="ARBA00022475"/>
    </source>
</evidence>
<feature type="transmembrane region" description="Helical" evidence="6">
    <location>
        <begin position="109"/>
        <end position="134"/>
    </location>
</feature>
<feature type="transmembrane region" description="Helical" evidence="6">
    <location>
        <begin position="366"/>
        <end position="390"/>
    </location>
</feature>
<evidence type="ECO:0000313" key="8">
    <source>
        <dbReference type="EMBL" id="CAI3926839.1"/>
    </source>
</evidence>
<dbReference type="GO" id="GO:0005886">
    <property type="term" value="C:plasma membrane"/>
    <property type="evidence" value="ECO:0007669"/>
    <property type="project" value="UniProtKB-SubCell"/>
</dbReference>
<keyword evidence="2" id="KW-1003">Cell membrane</keyword>
<feature type="transmembrane region" description="Helical" evidence="6">
    <location>
        <begin position="146"/>
        <end position="168"/>
    </location>
</feature>
<evidence type="ECO:0000313" key="9">
    <source>
        <dbReference type="EMBL" id="CAI3934150.1"/>
    </source>
</evidence>
<accession>A0A9W4X613</accession>
<feature type="domain" description="Major facilitator superfamily (MFS) profile" evidence="7">
    <location>
        <begin position="18"/>
        <end position="391"/>
    </location>
</feature>
<feature type="transmembrane region" description="Helical" evidence="6">
    <location>
        <begin position="83"/>
        <end position="103"/>
    </location>
</feature>
<name>A0A9W4X613_9PROT</name>
<feature type="transmembrane region" description="Helical" evidence="6">
    <location>
        <begin position="20"/>
        <end position="44"/>
    </location>
</feature>
<dbReference type="AlphaFoldDB" id="A0A9W4X613"/>
<dbReference type="EMBL" id="CAMXCS010000001">
    <property type="protein sequence ID" value="CAI3934150.1"/>
    <property type="molecule type" value="Genomic_DNA"/>
</dbReference>
<comment type="caution">
    <text evidence="8">The sequence shown here is derived from an EMBL/GenBank/DDBJ whole genome shotgun (WGS) entry which is preliminary data.</text>
</comment>
<feature type="transmembrane region" description="Helical" evidence="6">
    <location>
        <begin position="304"/>
        <end position="322"/>
    </location>
</feature>
<evidence type="ECO:0000256" key="6">
    <source>
        <dbReference type="SAM" id="Phobius"/>
    </source>
</evidence>
<keyword evidence="5 6" id="KW-0472">Membrane</keyword>
<evidence type="ECO:0000313" key="11">
    <source>
        <dbReference type="Proteomes" id="UP001154259"/>
    </source>
</evidence>
<evidence type="ECO:0000259" key="7">
    <source>
        <dbReference type="PROSITE" id="PS50850"/>
    </source>
</evidence>